<proteinExistence type="inferred from homology"/>
<sequence length="323" mass="34640">MRVLITGGAGFIGSHIVDACLAAGHEPFVIDNLCSGSRENVPSTVPLFEVDICDRPRLAAVLREVRPDVVCHQAAQMSVSRSVREPVFDAQVNVLGLLQVFEEAQRHGVRRIVFASSGGVLYGDVFQPAPEDTPANPISPYGISKWVGEKYLQFFVREHGLTGVALRYANVYGPRQNPHGEAGVVAIFSQKMLAGQPATINGDGRYDRDYVFGPDVAQANLKAFTVDIPGGFAALNIGTGIATDVNSLEAMVRQEVQAAWHRRGKTDVVPPAGHGPARAGDLRSSIVDARLAGELLGWQPTVSLAEGIRRTVAWFAEHAAGGR</sequence>
<organism evidence="3">
    <name type="scientific">Schlesneria paludicola</name>
    <dbReference type="NCBI Taxonomy" id="360056"/>
    <lineage>
        <taxon>Bacteria</taxon>
        <taxon>Pseudomonadati</taxon>
        <taxon>Planctomycetota</taxon>
        <taxon>Planctomycetia</taxon>
        <taxon>Planctomycetales</taxon>
        <taxon>Planctomycetaceae</taxon>
        <taxon>Schlesneria</taxon>
    </lineage>
</organism>
<dbReference type="InterPro" id="IPR001509">
    <property type="entry name" value="Epimerase_deHydtase"/>
</dbReference>
<dbReference type="SUPFAM" id="SSF51735">
    <property type="entry name" value="NAD(P)-binding Rossmann-fold domains"/>
    <property type="match status" value="1"/>
</dbReference>
<accession>A0A7C4LLX5</accession>
<evidence type="ECO:0000259" key="2">
    <source>
        <dbReference type="Pfam" id="PF01370"/>
    </source>
</evidence>
<dbReference type="Gene3D" id="3.90.25.10">
    <property type="entry name" value="UDP-galactose 4-epimerase, domain 1"/>
    <property type="match status" value="1"/>
</dbReference>
<evidence type="ECO:0000256" key="1">
    <source>
        <dbReference type="ARBA" id="ARBA00007637"/>
    </source>
</evidence>
<evidence type="ECO:0000313" key="3">
    <source>
        <dbReference type="EMBL" id="HGT40015.1"/>
    </source>
</evidence>
<comment type="caution">
    <text evidence="3">The sequence shown here is derived from an EMBL/GenBank/DDBJ whole genome shotgun (WGS) entry which is preliminary data.</text>
</comment>
<dbReference type="Pfam" id="PF01370">
    <property type="entry name" value="Epimerase"/>
    <property type="match status" value="1"/>
</dbReference>
<dbReference type="Gene3D" id="3.40.50.720">
    <property type="entry name" value="NAD(P)-binding Rossmann-like Domain"/>
    <property type="match status" value="1"/>
</dbReference>
<dbReference type="AlphaFoldDB" id="A0A7C4LLX5"/>
<reference evidence="3" key="1">
    <citation type="journal article" date="2020" name="mSystems">
        <title>Genome- and Community-Level Interaction Insights into Carbon Utilization and Element Cycling Functions of Hydrothermarchaeota in Hydrothermal Sediment.</title>
        <authorList>
            <person name="Zhou Z."/>
            <person name="Liu Y."/>
            <person name="Xu W."/>
            <person name="Pan J."/>
            <person name="Luo Z.H."/>
            <person name="Li M."/>
        </authorList>
    </citation>
    <scope>NUCLEOTIDE SEQUENCE [LARGE SCALE GENOMIC DNA]</scope>
    <source>
        <strain evidence="3">SpSt-508</strain>
    </source>
</reference>
<name>A0A7C4LLX5_9PLAN</name>
<dbReference type="EMBL" id="DSVQ01000015">
    <property type="protein sequence ID" value="HGT40015.1"/>
    <property type="molecule type" value="Genomic_DNA"/>
</dbReference>
<dbReference type="PANTHER" id="PTHR43000">
    <property type="entry name" value="DTDP-D-GLUCOSE 4,6-DEHYDRATASE-RELATED"/>
    <property type="match status" value="1"/>
</dbReference>
<protein>
    <submittedName>
        <fullName evidence="3">NAD-dependent epimerase/dehydratase family protein</fullName>
    </submittedName>
</protein>
<dbReference type="InterPro" id="IPR036291">
    <property type="entry name" value="NAD(P)-bd_dom_sf"/>
</dbReference>
<feature type="domain" description="NAD-dependent epimerase/dehydratase" evidence="2">
    <location>
        <begin position="3"/>
        <end position="226"/>
    </location>
</feature>
<gene>
    <name evidence="3" type="ORF">ENS64_12255</name>
</gene>
<comment type="similarity">
    <text evidence="1">Belongs to the NAD(P)-dependent epimerase/dehydratase family.</text>
</comment>